<sequence>MRLRMLLWGCLFAVLANLTILSAVRSQSKATVAPALRDGVFRRGSIMMRLQAGRISRLTAPLTLANGMVVEPNGTVISKDGARQLLGAGRAVNLQGEIVNFRDDMMSATAIEQYDQQVTGAAATRIEVPSTGPVPPNAAAELLRTERRLALLQQLSELLDQRASTTIKSARFQQLDAEIKSLAAQL</sequence>
<evidence type="ECO:0000313" key="3">
    <source>
        <dbReference type="Proteomes" id="UP000305398"/>
    </source>
</evidence>
<organism evidence="2 3">
    <name type="scientific">Hymenobacter jejuensis</name>
    <dbReference type="NCBI Taxonomy" id="2502781"/>
    <lineage>
        <taxon>Bacteria</taxon>
        <taxon>Pseudomonadati</taxon>
        <taxon>Bacteroidota</taxon>
        <taxon>Cytophagia</taxon>
        <taxon>Cytophagales</taxon>
        <taxon>Hymenobacteraceae</taxon>
        <taxon>Hymenobacter</taxon>
    </lineage>
</organism>
<evidence type="ECO:0000259" key="1">
    <source>
        <dbReference type="Pfam" id="PF20606"/>
    </source>
</evidence>
<accession>A0A5B7ZZ18</accession>
<dbReference type="InterPro" id="IPR046478">
    <property type="entry name" value="DUF6799"/>
</dbReference>
<proteinExistence type="predicted"/>
<dbReference type="Pfam" id="PF20606">
    <property type="entry name" value="DUF6799"/>
    <property type="match status" value="1"/>
</dbReference>
<dbReference type="OrthoDB" id="883429at2"/>
<dbReference type="AlphaFoldDB" id="A0A5B7ZZ18"/>
<dbReference type="KEGG" id="hyj:FHG12_06050"/>
<evidence type="ECO:0000313" key="2">
    <source>
        <dbReference type="EMBL" id="QDA59693.1"/>
    </source>
</evidence>
<dbReference type="RefSeq" id="WP_139514873.1">
    <property type="nucleotide sequence ID" value="NZ_CP040896.1"/>
</dbReference>
<feature type="domain" description="DUF6799" evidence="1">
    <location>
        <begin position="37"/>
        <end position="98"/>
    </location>
</feature>
<reference evidence="2 3" key="1">
    <citation type="submission" date="2019-06" db="EMBL/GenBank/DDBJ databases">
        <authorList>
            <person name="Srinivasan S."/>
        </authorList>
    </citation>
    <scope>NUCLEOTIDE SEQUENCE [LARGE SCALE GENOMIC DNA]</scope>
    <source>
        <strain evidence="2 3">17J68-5</strain>
    </source>
</reference>
<name>A0A5B7ZZ18_9BACT</name>
<keyword evidence="3" id="KW-1185">Reference proteome</keyword>
<dbReference type="EMBL" id="CP040896">
    <property type="protein sequence ID" value="QDA59693.1"/>
    <property type="molecule type" value="Genomic_DNA"/>
</dbReference>
<dbReference type="Proteomes" id="UP000305398">
    <property type="component" value="Chromosome"/>
</dbReference>
<protein>
    <recommendedName>
        <fullName evidence="1">DUF6799 domain-containing protein</fullName>
    </recommendedName>
</protein>
<gene>
    <name evidence="2" type="ORF">FHG12_06050</name>
</gene>